<evidence type="ECO:0000256" key="3">
    <source>
        <dbReference type="ARBA" id="ARBA00022722"/>
    </source>
</evidence>
<dbReference type="PROSITE" id="PS00648">
    <property type="entry name" value="RIBONUCLEASE_P"/>
    <property type="match status" value="1"/>
</dbReference>
<protein>
    <recommendedName>
        <fullName evidence="7">Ribonuclease P protein component</fullName>
        <ecNumber evidence="7">3.1.26.5</ecNumber>
    </recommendedName>
</protein>
<dbReference type="GO" id="GO:0000049">
    <property type="term" value="F:tRNA binding"/>
    <property type="evidence" value="ECO:0007669"/>
    <property type="project" value="InterPro"/>
</dbReference>
<dbReference type="InterPro" id="IPR014721">
    <property type="entry name" value="Ribsml_uS5_D2-typ_fold_subgr"/>
</dbReference>
<evidence type="ECO:0000256" key="4">
    <source>
        <dbReference type="ARBA" id="ARBA00022759"/>
    </source>
</evidence>
<dbReference type="InterPro" id="IPR020568">
    <property type="entry name" value="Ribosomal_Su5_D2-typ_SF"/>
</dbReference>
<dbReference type="InterPro" id="IPR000100">
    <property type="entry name" value="RNase_P"/>
</dbReference>
<dbReference type="EC" id="3.1.26.5" evidence="7"/>
<dbReference type="HOGENOM" id="CLU_117179_11_3_6"/>
<keyword evidence="2" id="KW-0819">tRNA processing</keyword>
<name>A0A095VTL9_9GAMM</name>
<accession>A0A095VTL9</accession>
<comment type="caution">
    <text evidence="8">The sequence shown here is derived from an EMBL/GenBank/DDBJ whole genome shotgun (WGS) entry which is preliminary data.</text>
</comment>
<organism evidence="8 9">
    <name type="scientific">Pseudohaliea rubra DSM 19751</name>
    <dbReference type="NCBI Taxonomy" id="1265313"/>
    <lineage>
        <taxon>Bacteria</taxon>
        <taxon>Pseudomonadati</taxon>
        <taxon>Pseudomonadota</taxon>
        <taxon>Gammaproteobacteria</taxon>
        <taxon>Cellvibrionales</taxon>
        <taxon>Halieaceae</taxon>
        <taxon>Pseudohaliea</taxon>
    </lineage>
</organism>
<evidence type="ECO:0000256" key="1">
    <source>
        <dbReference type="ARBA" id="ARBA00002663"/>
    </source>
</evidence>
<evidence type="ECO:0000256" key="7">
    <source>
        <dbReference type="NCBIfam" id="TIGR00188"/>
    </source>
</evidence>
<dbReference type="PANTHER" id="PTHR33992:SF1">
    <property type="entry name" value="RIBONUCLEASE P PROTEIN COMPONENT"/>
    <property type="match status" value="1"/>
</dbReference>
<evidence type="ECO:0000256" key="6">
    <source>
        <dbReference type="ARBA" id="ARBA00022884"/>
    </source>
</evidence>
<keyword evidence="9" id="KW-1185">Reference proteome</keyword>
<dbReference type="EMBL" id="AUVB01000026">
    <property type="protein sequence ID" value="KGE04433.1"/>
    <property type="molecule type" value="Genomic_DNA"/>
</dbReference>
<comment type="function">
    <text evidence="1">RNaseP catalyzes the removal of the 5'-leader sequence from pre-tRNA to produce the mature 5'-terminus. It can also cleave other RNA substrates such as 4.5S RNA. The protein component plays an auxiliary but essential role in vivo by binding to the 5'-leader sequence and broadening the substrate specificity of the ribozyme.</text>
</comment>
<gene>
    <name evidence="8" type="ORF">HRUBRA_00958</name>
</gene>
<proteinExistence type="predicted"/>
<dbReference type="eggNOG" id="COG0594">
    <property type="taxonomic scope" value="Bacteria"/>
</dbReference>
<dbReference type="Proteomes" id="UP000029640">
    <property type="component" value="Unassembled WGS sequence"/>
</dbReference>
<keyword evidence="5 8" id="KW-0378">Hydrolase</keyword>
<dbReference type="GO" id="GO:0030677">
    <property type="term" value="C:ribonuclease P complex"/>
    <property type="evidence" value="ECO:0007669"/>
    <property type="project" value="TreeGrafter"/>
</dbReference>
<sequence>MSVKAGQREFLLLARPSEQSHHRLGLAVAKKHVARAVRRNRIKRIARECFRHLPTPTVPLDIVFLTRPGAGDLDKVALARGIDRQFRRLLERATA</sequence>
<dbReference type="Gene3D" id="3.30.230.10">
    <property type="match status" value="1"/>
</dbReference>
<evidence type="ECO:0000256" key="5">
    <source>
        <dbReference type="ARBA" id="ARBA00022801"/>
    </source>
</evidence>
<keyword evidence="6" id="KW-0694">RNA-binding</keyword>
<reference evidence="8 9" key="1">
    <citation type="journal article" date="2014" name="Genome Announc.">
        <title>Genome Sequence of Gammaproteobacterial Pseudohaliea rubra Type Strain DSM 19751, Isolated from Coastal Seawater of the Mediterranean Sea.</title>
        <authorList>
            <person name="Spring S."/>
            <person name="Fiebig A."/>
            <person name="Riedel T."/>
            <person name="Goker M."/>
            <person name="Klenk H.P."/>
        </authorList>
    </citation>
    <scope>NUCLEOTIDE SEQUENCE [LARGE SCALE GENOMIC DNA]</scope>
    <source>
        <strain evidence="8 9">DSM 19751</strain>
    </source>
</reference>
<dbReference type="InterPro" id="IPR020539">
    <property type="entry name" value="RNase_P_CS"/>
</dbReference>
<dbReference type="GO" id="GO:0004526">
    <property type="term" value="F:ribonuclease P activity"/>
    <property type="evidence" value="ECO:0007669"/>
    <property type="project" value="UniProtKB-UniRule"/>
</dbReference>
<dbReference type="PANTHER" id="PTHR33992">
    <property type="entry name" value="RIBONUCLEASE P PROTEIN COMPONENT"/>
    <property type="match status" value="1"/>
</dbReference>
<evidence type="ECO:0000313" key="8">
    <source>
        <dbReference type="EMBL" id="KGE04433.1"/>
    </source>
</evidence>
<dbReference type="NCBIfam" id="TIGR00188">
    <property type="entry name" value="rnpA"/>
    <property type="match status" value="1"/>
</dbReference>
<keyword evidence="3" id="KW-0540">Nuclease</keyword>
<evidence type="ECO:0000256" key="2">
    <source>
        <dbReference type="ARBA" id="ARBA00022694"/>
    </source>
</evidence>
<evidence type="ECO:0000313" key="9">
    <source>
        <dbReference type="Proteomes" id="UP000029640"/>
    </source>
</evidence>
<dbReference type="SUPFAM" id="SSF54211">
    <property type="entry name" value="Ribosomal protein S5 domain 2-like"/>
    <property type="match status" value="1"/>
</dbReference>
<dbReference type="STRING" id="1265313.HRUBRA_00958"/>
<dbReference type="Pfam" id="PF00825">
    <property type="entry name" value="Ribonuclease_P"/>
    <property type="match status" value="1"/>
</dbReference>
<dbReference type="GO" id="GO:0042781">
    <property type="term" value="F:3'-tRNA processing endoribonuclease activity"/>
    <property type="evidence" value="ECO:0007669"/>
    <property type="project" value="TreeGrafter"/>
</dbReference>
<keyword evidence="4" id="KW-0255">Endonuclease</keyword>
<dbReference type="AlphaFoldDB" id="A0A095VTL9"/>